<accession>A0ABN8NYR4</accession>
<comment type="caution">
    <text evidence="4">The sequence shown here is derived from an EMBL/GenBank/DDBJ whole genome shotgun (WGS) entry which is preliminary data.</text>
</comment>
<dbReference type="Proteomes" id="UP001159405">
    <property type="component" value="Unassembled WGS sequence"/>
</dbReference>
<evidence type="ECO:0000313" key="5">
    <source>
        <dbReference type="Proteomes" id="UP001159405"/>
    </source>
</evidence>
<dbReference type="Gene3D" id="1.25.40.420">
    <property type="match status" value="4"/>
</dbReference>
<proteinExistence type="predicted"/>
<dbReference type="InterPro" id="IPR000210">
    <property type="entry name" value="BTB/POZ_dom"/>
</dbReference>
<dbReference type="InterPro" id="IPR011333">
    <property type="entry name" value="SKP1/BTB/POZ_sf"/>
</dbReference>
<feature type="domain" description="BTB" evidence="3">
    <location>
        <begin position="649"/>
        <end position="726"/>
    </location>
</feature>
<feature type="non-terminal residue" evidence="4">
    <location>
        <position position="1"/>
    </location>
</feature>
<dbReference type="EMBL" id="CALNXK010000043">
    <property type="protein sequence ID" value="CAH3127276.1"/>
    <property type="molecule type" value="Genomic_DNA"/>
</dbReference>
<evidence type="ECO:0000256" key="2">
    <source>
        <dbReference type="ARBA" id="ARBA00022490"/>
    </source>
</evidence>
<dbReference type="SMART" id="SM00225">
    <property type="entry name" value="BTB"/>
    <property type="match status" value="3"/>
</dbReference>
<organism evidence="4 5">
    <name type="scientific">Porites lobata</name>
    <dbReference type="NCBI Taxonomy" id="104759"/>
    <lineage>
        <taxon>Eukaryota</taxon>
        <taxon>Metazoa</taxon>
        <taxon>Cnidaria</taxon>
        <taxon>Anthozoa</taxon>
        <taxon>Hexacorallia</taxon>
        <taxon>Scleractinia</taxon>
        <taxon>Fungiina</taxon>
        <taxon>Poritidae</taxon>
        <taxon>Porites</taxon>
    </lineage>
</organism>
<evidence type="ECO:0000256" key="1">
    <source>
        <dbReference type="ARBA" id="ARBA00004496"/>
    </source>
</evidence>
<dbReference type="PANTHER" id="PTHR45774">
    <property type="entry name" value="BTB/POZ DOMAIN-CONTAINING"/>
    <property type="match status" value="1"/>
</dbReference>
<dbReference type="SUPFAM" id="SSF54695">
    <property type="entry name" value="POZ domain"/>
    <property type="match status" value="3"/>
</dbReference>
<dbReference type="InterPro" id="IPR012983">
    <property type="entry name" value="PHR"/>
</dbReference>
<dbReference type="PROSITE" id="PS50097">
    <property type="entry name" value="BTB"/>
    <property type="match status" value="3"/>
</dbReference>
<dbReference type="InterPro" id="IPR038648">
    <property type="entry name" value="PHR_sf"/>
</dbReference>
<feature type="domain" description="BTB" evidence="3">
    <location>
        <begin position="1093"/>
        <end position="1170"/>
    </location>
</feature>
<keyword evidence="2" id="KW-0963">Cytoplasm</keyword>
<evidence type="ECO:0000259" key="3">
    <source>
        <dbReference type="PROSITE" id="PS50097"/>
    </source>
</evidence>
<comment type="subcellular location">
    <subcellularLocation>
        <location evidence="1">Cytoplasm</location>
    </subcellularLocation>
</comment>
<gene>
    <name evidence="4" type="ORF">PLOB_00032866</name>
</gene>
<dbReference type="Pfam" id="PF07707">
    <property type="entry name" value="BACK"/>
    <property type="match status" value="3"/>
</dbReference>
<reference evidence="4 5" key="1">
    <citation type="submission" date="2022-05" db="EMBL/GenBank/DDBJ databases">
        <authorList>
            <consortium name="Genoscope - CEA"/>
            <person name="William W."/>
        </authorList>
    </citation>
    <scope>NUCLEOTIDE SEQUENCE [LARGE SCALE GENOMIC DNA]</scope>
</reference>
<keyword evidence="5" id="KW-1185">Reference proteome</keyword>
<dbReference type="Gene3D" id="2.60.120.820">
    <property type="entry name" value="PHR domain"/>
    <property type="match status" value="3"/>
</dbReference>
<dbReference type="Pfam" id="PF08005">
    <property type="entry name" value="PHR"/>
    <property type="match status" value="3"/>
</dbReference>
<dbReference type="SMART" id="SM00875">
    <property type="entry name" value="BACK"/>
    <property type="match status" value="4"/>
</dbReference>
<dbReference type="Pfam" id="PF00651">
    <property type="entry name" value="BTB"/>
    <property type="match status" value="3"/>
</dbReference>
<name>A0ABN8NYR4_9CNID</name>
<sequence length="1505" mass="170987">TEEAVTSDDFVTLERSIVESVVKRETLNVKEVDLFKAVDRWATKEVERQGLTPDGEVKRRVLGEEIVKAIRFPLMSYNEFATVIWDCDILTKREVGAMIKHYGDASFKCPFIHYPRSGRIVHRCYRFASLQCASWGYDCCYTVSLEVKDALSGLSLVKQTGTHFAIKKKEETNGCYVFDVMFNHPEIKRVSMATFDDNWQTKRPTISGRTKFIFNNELLSDVKFVAPASNCESESRKSQKSIPAHKFVLAISSPVFYAMFYGEMAETASTIELPDCDYESLLELFRYLYSDEVNLTGSNVMQVLYLAKKYLVPSLAERCTEYLREHLEASNVFSILPHAQKFGYKDLEERCWNVIECHTEEATTSDDFVTLERSIVESVVKRERLNVKEVDLLKAIDRWASKEVERQGLTPDGEVKRKILGEEIVKSVRFPLMSQKEFASVVFDLDILTKKETGLMFKHYSDVHVKSPLPFMASPRIWPFHRCYRFVEVNPPRVRSAPWVHNCTTPYTLKLTVNKPVMLYGVQHFGSEGGQYTVSLKVKDTRSGCYLVQQSGSHSSVKDEKHAFYGFDVMFDCPVSLEQDRVYEIVSISKGPVSWYGEEREESDDFQGIRFSFDFTGTVSMATFDDNWQTKRPTISGRTKFIFNNELLSDVKFVAPASNSESESRKSQNSIPAHKFVLAISSPVFYAMFYGEMAETASTIELPDCDYESLLELFRYLYSDEVNLSGNNVMQVLYLAKKYLVPSLADKCTEYLRKHLEASNVFSILPQAQKFEDKDLEKRCWYVIEWHTEEAVTSDDFVTLERSIVESVVKRERLNVKEVNLFKAVDRWATKEVERQGLTPDGEVKRRVLGEEIVNAIRFPLMSYNEFASVVLDCDILTKRELGAMIKHYGDASLKCPLPFIHSVRSDSIVHRCYRFAWLQSGSWHYVGNADALGITVSKPITLHGVQHFGSEGGNYTVSLELKDARSGLYLAKQTGTHSSVKNDIHSYYGFDVMFNHPVHLEQDKRYEVVSLIEGPSSWRVSGGKNPVAVQGVQFSFSNSAASTSGTCVDHGQFPAFLFSLRVSMATCDDNWQTKRPTIRERTKFIFNNELLSDVKFVAPASNSENESRKSQKSIPAHKFVLAITSPVFYAMFYGEMAETASTIELPDCDYESLLELFRYFYSDEVNLTGSNVMQVLYLARKYLVPSLADKCTGYLRKHLEASNAFSILPQAQKFEDKDLEKRCWNVIELHTEEAVTSDDFVTLERSIVESVVKRERLNVKEVDLFKAVDRWATKEVERQGLTPDGEVKRRVLGEEIVNAIRFPVMSYNEFASVVWDSDILTKRELGVMIKHYGDASLKCPLPFIHSLRSGSFHWCCRCTSSQFSRWGYGGSADALKVTVSKPITLHGVQHFGSEGGNYAVSLEVKGAVSGLSLAKQTGTHSSEKNDIHSYYGFDVTFNHPVHLEQNKPYEVVSFIQGPSSWCLEGGKNRVEVQGVRFSFSNSAASTNGTSVAAGQFPAFLFSLW</sequence>
<feature type="domain" description="BTB" evidence="3">
    <location>
        <begin position="220"/>
        <end position="297"/>
    </location>
</feature>
<protein>
    <recommendedName>
        <fullName evidence="3">BTB domain-containing protein</fullName>
    </recommendedName>
</protein>
<dbReference type="PANTHER" id="PTHR45774:SF3">
    <property type="entry name" value="BTB (POZ) DOMAIN-CONTAINING 2B-RELATED"/>
    <property type="match status" value="1"/>
</dbReference>
<evidence type="ECO:0000313" key="4">
    <source>
        <dbReference type="EMBL" id="CAH3127276.1"/>
    </source>
</evidence>
<dbReference type="InterPro" id="IPR011705">
    <property type="entry name" value="BACK"/>
</dbReference>
<dbReference type="Gene3D" id="3.30.710.10">
    <property type="entry name" value="Potassium Channel Kv1.1, Chain A"/>
    <property type="match status" value="3"/>
</dbReference>